<comment type="caution">
    <text evidence="3">The sequence shown here is derived from an EMBL/GenBank/DDBJ whole genome shotgun (WGS) entry which is preliminary data.</text>
</comment>
<evidence type="ECO:0000256" key="2">
    <source>
        <dbReference type="SAM" id="SignalP"/>
    </source>
</evidence>
<organism evidence="3 4">
    <name type="scientific">Micractinium conductrix</name>
    <dbReference type="NCBI Taxonomy" id="554055"/>
    <lineage>
        <taxon>Eukaryota</taxon>
        <taxon>Viridiplantae</taxon>
        <taxon>Chlorophyta</taxon>
        <taxon>core chlorophytes</taxon>
        <taxon>Trebouxiophyceae</taxon>
        <taxon>Chlorellales</taxon>
        <taxon>Chlorellaceae</taxon>
        <taxon>Chlorella clade</taxon>
        <taxon>Micractinium</taxon>
    </lineage>
</organism>
<accession>A0A2P6VI01</accession>
<name>A0A2P6VI01_9CHLO</name>
<feature type="region of interest" description="Disordered" evidence="1">
    <location>
        <begin position="214"/>
        <end position="258"/>
    </location>
</feature>
<sequence length="574" mass="60694">MRRAALLLAMCLLAGAARADNNDADDRLGAGWAVACGTSGAPGSWQPLANASAISGDILEATLKDVEREYGANISSWLGSQSWSCVLGDNLNIAAAGCSKVVAGTEYILQVNLTCALNGSDYTLGVFTEAFQPLPTANKTAIRIYDMDVAFLAKDGVVIDGDFADNDGPGRWKWDSVNGDWVSDADYVDDQYTDNDGDGVRDDYKDDGIFDDGKAGNLTDNDGDGLANDIVGDRDGDGYRDFDDQFSGNDTDDDNDNKQASAMARSTLLALCLCCALAFAAAQPEVAPASNCGGTTGLGGWKPTAEVPPPVYEAVVLQLTETSSNSTWQPCDDPAPTLIAACSQVVAGMNYQIVASFDCPDISSNVEVEAEVYVPLAYTNAEPEVTDLQINSVDGKPSPPLPDADEGVDSFCNPANSNYTTKPLPCTQQQEADALAQLAEDSASPGDFAVLADNSTCNATDAYSEPVDLMDPDLLEVVWEVASEYAQQSEFWQAACQGDLMSDAYNACRQPDDGNGTTEGTHYQVQMKLGCALGSDDTIALQAEAWLLKDADGGNVTVSEVEWVEIPLPTDPTQ</sequence>
<proteinExistence type="predicted"/>
<keyword evidence="4" id="KW-1185">Reference proteome</keyword>
<dbReference type="Proteomes" id="UP000239649">
    <property type="component" value="Unassembled WGS sequence"/>
</dbReference>
<evidence type="ECO:0000313" key="3">
    <source>
        <dbReference type="EMBL" id="PSC73711.1"/>
    </source>
</evidence>
<protein>
    <submittedName>
        <fullName evidence="3">Calcium binding isoform A</fullName>
    </submittedName>
</protein>
<dbReference type="AlphaFoldDB" id="A0A2P6VI01"/>
<keyword evidence="2" id="KW-0732">Signal</keyword>
<feature type="signal peptide" evidence="2">
    <location>
        <begin position="1"/>
        <end position="19"/>
    </location>
</feature>
<evidence type="ECO:0000256" key="1">
    <source>
        <dbReference type="SAM" id="MobiDB-lite"/>
    </source>
</evidence>
<evidence type="ECO:0000313" key="4">
    <source>
        <dbReference type="Proteomes" id="UP000239649"/>
    </source>
</evidence>
<feature type="compositionally biased region" description="Basic and acidic residues" evidence="1">
    <location>
        <begin position="231"/>
        <end position="243"/>
    </location>
</feature>
<dbReference type="OrthoDB" id="520528at2759"/>
<reference evidence="3 4" key="1">
    <citation type="journal article" date="2018" name="Plant J.">
        <title>Genome sequences of Chlorella sorokiniana UTEX 1602 and Micractinium conductrix SAG 241.80: implications to maltose excretion by a green alga.</title>
        <authorList>
            <person name="Arriola M.B."/>
            <person name="Velmurugan N."/>
            <person name="Zhang Y."/>
            <person name="Plunkett M.H."/>
            <person name="Hondzo H."/>
            <person name="Barney B.M."/>
        </authorList>
    </citation>
    <scope>NUCLEOTIDE SEQUENCE [LARGE SCALE GENOMIC DNA]</scope>
    <source>
        <strain evidence="3 4">SAG 241.80</strain>
    </source>
</reference>
<gene>
    <name evidence="3" type="ORF">C2E20_3080</name>
</gene>
<dbReference type="EMBL" id="LHPF02000006">
    <property type="protein sequence ID" value="PSC73711.1"/>
    <property type="molecule type" value="Genomic_DNA"/>
</dbReference>
<feature type="chain" id="PRO_5015115037" evidence="2">
    <location>
        <begin position="20"/>
        <end position="574"/>
    </location>
</feature>